<comment type="subcellular location">
    <subcellularLocation>
        <location evidence="1">Membrane</location>
        <topology evidence="1">Multi-pass membrane protein</topology>
    </subcellularLocation>
</comment>
<feature type="transmembrane region" description="Helical" evidence="14">
    <location>
        <begin position="35"/>
        <end position="52"/>
    </location>
</feature>
<dbReference type="Pfam" id="PF06736">
    <property type="entry name" value="TMEM175"/>
    <property type="match status" value="1"/>
</dbReference>
<protein>
    <submittedName>
        <fullName evidence="15">TMEM175 family protein</fullName>
    </submittedName>
</protein>
<comment type="caution">
    <text evidence="15">The sequence shown here is derived from an EMBL/GenBank/DDBJ whole genome shotgun (WGS) entry which is preliminary data.</text>
</comment>
<dbReference type="RefSeq" id="WP_397025546.1">
    <property type="nucleotide sequence ID" value="NZ_JBITMB010000011.1"/>
</dbReference>
<keyword evidence="16" id="KW-1185">Reference proteome</keyword>
<evidence type="ECO:0000256" key="4">
    <source>
        <dbReference type="ARBA" id="ARBA00022538"/>
    </source>
</evidence>
<evidence type="ECO:0000256" key="13">
    <source>
        <dbReference type="SAM" id="MobiDB-lite"/>
    </source>
</evidence>
<keyword evidence="4" id="KW-0633">Potassium transport</keyword>
<dbReference type="Proteomes" id="UP001612928">
    <property type="component" value="Unassembled WGS sequence"/>
</dbReference>
<evidence type="ECO:0000256" key="5">
    <source>
        <dbReference type="ARBA" id="ARBA00022692"/>
    </source>
</evidence>
<reference evidence="15 16" key="1">
    <citation type="submission" date="2024-10" db="EMBL/GenBank/DDBJ databases">
        <title>The Natural Products Discovery Center: Release of the First 8490 Sequenced Strains for Exploring Actinobacteria Biosynthetic Diversity.</title>
        <authorList>
            <person name="Kalkreuter E."/>
            <person name="Kautsar S.A."/>
            <person name="Yang D."/>
            <person name="Bader C.D."/>
            <person name="Teijaro C.N."/>
            <person name="Fluegel L."/>
            <person name="Davis C.M."/>
            <person name="Simpson J.R."/>
            <person name="Lauterbach L."/>
            <person name="Steele A.D."/>
            <person name="Gui C."/>
            <person name="Meng S."/>
            <person name="Li G."/>
            <person name="Viehrig K."/>
            <person name="Ye F."/>
            <person name="Su P."/>
            <person name="Kiefer A.F."/>
            <person name="Nichols A."/>
            <person name="Cepeda A.J."/>
            <person name="Yan W."/>
            <person name="Fan B."/>
            <person name="Jiang Y."/>
            <person name="Adhikari A."/>
            <person name="Zheng C.-J."/>
            <person name="Schuster L."/>
            <person name="Cowan T.M."/>
            <person name="Smanski M.J."/>
            <person name="Chevrette M.G."/>
            <person name="De Carvalho L.P.S."/>
            <person name="Shen B."/>
        </authorList>
    </citation>
    <scope>NUCLEOTIDE SEQUENCE [LARGE SCALE GENOMIC DNA]</scope>
    <source>
        <strain evidence="15 16">NPDC049503</strain>
    </source>
</reference>
<evidence type="ECO:0000313" key="16">
    <source>
        <dbReference type="Proteomes" id="UP001612928"/>
    </source>
</evidence>
<dbReference type="PANTHER" id="PTHR31462:SF5">
    <property type="entry name" value="ENDOSOMAL_LYSOSOMAL PROTON CHANNEL TMEM175"/>
    <property type="match status" value="1"/>
</dbReference>
<comment type="similarity">
    <text evidence="2">Belongs to the TMEM175 family.</text>
</comment>
<proteinExistence type="inferred from homology"/>
<evidence type="ECO:0000256" key="11">
    <source>
        <dbReference type="ARBA" id="ARBA00023303"/>
    </source>
</evidence>
<keyword evidence="5 14" id="KW-0812">Transmembrane</keyword>
<feature type="transmembrane region" description="Helical" evidence="14">
    <location>
        <begin position="120"/>
        <end position="139"/>
    </location>
</feature>
<dbReference type="PANTHER" id="PTHR31462">
    <property type="entry name" value="ENDOSOMAL/LYSOSOMAL POTASSIUM CHANNEL TMEM175"/>
    <property type="match status" value="1"/>
</dbReference>
<evidence type="ECO:0000313" key="15">
    <source>
        <dbReference type="EMBL" id="MFI7445150.1"/>
    </source>
</evidence>
<keyword evidence="11" id="KW-0407">Ion channel</keyword>
<feature type="region of interest" description="Disordered" evidence="13">
    <location>
        <begin position="1"/>
        <end position="23"/>
    </location>
</feature>
<name>A0ABW8AED5_9ACTN</name>
<dbReference type="InterPro" id="IPR010617">
    <property type="entry name" value="TMEM175-like"/>
</dbReference>
<evidence type="ECO:0000256" key="2">
    <source>
        <dbReference type="ARBA" id="ARBA00006920"/>
    </source>
</evidence>
<evidence type="ECO:0000256" key="3">
    <source>
        <dbReference type="ARBA" id="ARBA00022448"/>
    </source>
</evidence>
<evidence type="ECO:0000256" key="10">
    <source>
        <dbReference type="ARBA" id="ARBA00023136"/>
    </source>
</evidence>
<keyword evidence="3" id="KW-0813">Transport</keyword>
<gene>
    <name evidence="15" type="ORF">ACIBP5_34705</name>
</gene>
<sequence>MKQAMGEAGRGEAGRGEAGAVRAGAVPPGQGAERVAAFVDAVFAIAMTLLAVELPRPPAELIEGDQTRPVMAARLWDFLGDNWGTWLAFVIAFLILGGVWREHHRTLDLVSRVTPRMMWWHVPLLLVVVLLPYASALIGETVANPLAVCLFAGAVAALLLTQAGLLRAVVRDGALRPEADARELRVRAGTLAVVGAFWLLTAGLTWLVDGVTPLWLLTPVVGRVAARVLGRTLPA</sequence>
<accession>A0ABW8AED5</accession>
<feature type="transmembrane region" description="Helical" evidence="14">
    <location>
        <begin position="145"/>
        <end position="166"/>
    </location>
</feature>
<feature type="transmembrane region" description="Helical" evidence="14">
    <location>
        <begin position="83"/>
        <end position="100"/>
    </location>
</feature>
<evidence type="ECO:0000256" key="8">
    <source>
        <dbReference type="ARBA" id="ARBA00022989"/>
    </source>
</evidence>
<evidence type="ECO:0000256" key="12">
    <source>
        <dbReference type="ARBA" id="ARBA00034430"/>
    </source>
</evidence>
<evidence type="ECO:0000256" key="6">
    <source>
        <dbReference type="ARBA" id="ARBA00022826"/>
    </source>
</evidence>
<organism evidence="15 16">
    <name type="scientific">Nonomuraea indica</name>
    <dbReference type="NCBI Taxonomy" id="1581193"/>
    <lineage>
        <taxon>Bacteria</taxon>
        <taxon>Bacillati</taxon>
        <taxon>Actinomycetota</taxon>
        <taxon>Actinomycetes</taxon>
        <taxon>Streptosporangiales</taxon>
        <taxon>Streptosporangiaceae</taxon>
        <taxon>Nonomuraea</taxon>
    </lineage>
</organism>
<feature type="transmembrane region" description="Helical" evidence="14">
    <location>
        <begin position="186"/>
        <end position="208"/>
    </location>
</feature>
<evidence type="ECO:0000256" key="7">
    <source>
        <dbReference type="ARBA" id="ARBA00022958"/>
    </source>
</evidence>
<dbReference type="EMBL" id="JBITMB010000011">
    <property type="protein sequence ID" value="MFI7445150.1"/>
    <property type="molecule type" value="Genomic_DNA"/>
</dbReference>
<keyword evidence="10 14" id="KW-0472">Membrane</keyword>
<keyword evidence="9" id="KW-0406">Ion transport</keyword>
<evidence type="ECO:0000256" key="14">
    <source>
        <dbReference type="SAM" id="Phobius"/>
    </source>
</evidence>
<keyword evidence="7" id="KW-0630">Potassium</keyword>
<evidence type="ECO:0000256" key="1">
    <source>
        <dbReference type="ARBA" id="ARBA00004141"/>
    </source>
</evidence>
<keyword evidence="6" id="KW-0631">Potassium channel</keyword>
<comment type="catalytic activity">
    <reaction evidence="12">
        <text>K(+)(in) = K(+)(out)</text>
        <dbReference type="Rhea" id="RHEA:29463"/>
        <dbReference type="ChEBI" id="CHEBI:29103"/>
    </reaction>
</comment>
<keyword evidence="8 14" id="KW-1133">Transmembrane helix</keyword>
<evidence type="ECO:0000256" key="9">
    <source>
        <dbReference type="ARBA" id="ARBA00023065"/>
    </source>
</evidence>